<dbReference type="InterPro" id="IPR051828">
    <property type="entry name" value="HAD-like_hydrolase_domain"/>
</dbReference>
<dbReference type="NCBIfam" id="TIGR01549">
    <property type="entry name" value="HAD-SF-IA-v1"/>
    <property type="match status" value="1"/>
</dbReference>
<dbReference type="InterPro" id="IPR044924">
    <property type="entry name" value="HAD-SF_hydro_IA_REG-2-like_cap"/>
</dbReference>
<dbReference type="GO" id="GO:0005634">
    <property type="term" value="C:nucleus"/>
    <property type="evidence" value="ECO:0007669"/>
    <property type="project" value="TreeGrafter"/>
</dbReference>
<gene>
    <name evidence="2 3" type="primary">LOC111125989</name>
</gene>
<evidence type="ECO:0000313" key="3">
    <source>
        <dbReference type="RefSeq" id="XP_022326032.1"/>
    </source>
</evidence>
<accession>A0A8B8DD47</accession>
<evidence type="ECO:0000313" key="1">
    <source>
        <dbReference type="Proteomes" id="UP000694844"/>
    </source>
</evidence>
<dbReference type="Pfam" id="PF00702">
    <property type="entry name" value="Hydrolase"/>
    <property type="match status" value="1"/>
</dbReference>
<dbReference type="PANTHER" id="PTHR46191">
    <property type="match status" value="1"/>
</dbReference>
<dbReference type="SFLD" id="SFLDS00003">
    <property type="entry name" value="Haloacid_Dehalogenase"/>
    <property type="match status" value="1"/>
</dbReference>
<sequence>MQPVKLVTLDVTNTVIRVVGGVGYQYSILAKAQGIKLEPEVINQAFRHAWKEQNKLYPIFGRRDGLTSRQWWDSLVKKTLTGSGMDPRDPDLGSISLQICTHFETEGWMLIPQSVCVLQALKARNLTVGAVSNFDDTLESVLKRMSLLPYFDFVLPAWKAGYAKPNPEIYHQALDMGKATASETVHVGDDLLNDYLGPRKVGIKSVLYCKDPSDVPTDVECSITNLIDIMKYV</sequence>
<dbReference type="RefSeq" id="XP_022326032.1">
    <property type="nucleotide sequence ID" value="XM_022470324.1"/>
</dbReference>
<dbReference type="RefSeq" id="XP_022326031.1">
    <property type="nucleotide sequence ID" value="XM_022470323.1"/>
</dbReference>
<dbReference type="OrthoDB" id="444127at2759"/>
<dbReference type="Proteomes" id="UP000694844">
    <property type="component" value="Chromosome 3"/>
</dbReference>
<dbReference type="NCBIfam" id="TIGR02252">
    <property type="entry name" value="DREG-2"/>
    <property type="match status" value="1"/>
</dbReference>
<reference evidence="2 3" key="1">
    <citation type="submission" date="2025-04" db="UniProtKB">
        <authorList>
            <consortium name="RefSeq"/>
        </authorList>
    </citation>
    <scope>IDENTIFICATION</scope>
    <source>
        <tissue evidence="2 3">Whole sample</tissue>
    </source>
</reference>
<dbReference type="Gene3D" id="3.40.50.1000">
    <property type="entry name" value="HAD superfamily/HAD-like"/>
    <property type="match status" value="1"/>
</dbReference>
<dbReference type="InterPro" id="IPR006439">
    <property type="entry name" value="HAD-SF_hydro_IA"/>
</dbReference>
<organism evidence="1 3">
    <name type="scientific">Crassostrea virginica</name>
    <name type="common">Eastern oyster</name>
    <dbReference type="NCBI Taxonomy" id="6565"/>
    <lineage>
        <taxon>Eukaryota</taxon>
        <taxon>Metazoa</taxon>
        <taxon>Spiralia</taxon>
        <taxon>Lophotrochozoa</taxon>
        <taxon>Mollusca</taxon>
        <taxon>Bivalvia</taxon>
        <taxon>Autobranchia</taxon>
        <taxon>Pteriomorphia</taxon>
        <taxon>Ostreida</taxon>
        <taxon>Ostreoidea</taxon>
        <taxon>Ostreidae</taxon>
        <taxon>Crassostrea</taxon>
    </lineage>
</organism>
<dbReference type="GeneID" id="111125989"/>
<dbReference type="SFLD" id="SFLDG01129">
    <property type="entry name" value="C1.5:_HAD__Beta-PGM__Phosphata"/>
    <property type="match status" value="1"/>
</dbReference>
<dbReference type="InterPro" id="IPR011949">
    <property type="entry name" value="HAD-SF_hydro_IA_REG-2-like"/>
</dbReference>
<dbReference type="AlphaFoldDB" id="A0A8B8DD47"/>
<proteinExistence type="predicted"/>
<dbReference type="SUPFAM" id="SSF56784">
    <property type="entry name" value="HAD-like"/>
    <property type="match status" value="1"/>
</dbReference>
<dbReference type="KEGG" id="cvn:111125989"/>
<dbReference type="InterPro" id="IPR023214">
    <property type="entry name" value="HAD_sf"/>
</dbReference>
<evidence type="ECO:0000313" key="2">
    <source>
        <dbReference type="RefSeq" id="XP_022326031.1"/>
    </source>
</evidence>
<dbReference type="PANTHER" id="PTHR46191:SF2">
    <property type="entry name" value="HALOACID DEHALOGENASE-LIKE HYDROLASE DOMAIN-CONTAINING PROTEIN 3"/>
    <property type="match status" value="1"/>
</dbReference>
<dbReference type="InterPro" id="IPR036412">
    <property type="entry name" value="HAD-like_sf"/>
</dbReference>
<dbReference type="Gene3D" id="1.10.150.720">
    <property type="entry name" value="Haloacid dehalogenase-like hydrolase"/>
    <property type="match status" value="1"/>
</dbReference>
<name>A0A8B8DD47_CRAVI</name>
<dbReference type="PRINTS" id="PR00413">
    <property type="entry name" value="HADHALOGNASE"/>
</dbReference>
<protein>
    <submittedName>
        <fullName evidence="2 3">Haloacid dehalogenase-like hydrolase domain-containing protein 3</fullName>
    </submittedName>
</protein>
<keyword evidence="1" id="KW-1185">Reference proteome</keyword>